<dbReference type="FunFam" id="1.10.238.10:FF:000002">
    <property type="entry name" value="Sodium channel protein"/>
    <property type="match status" value="1"/>
</dbReference>
<dbReference type="SUPFAM" id="SSF81324">
    <property type="entry name" value="Voltage-gated potassium channels"/>
    <property type="match status" value="2"/>
</dbReference>
<evidence type="ECO:0000256" key="5">
    <source>
        <dbReference type="ARBA" id="ARBA00022475"/>
    </source>
</evidence>
<evidence type="ECO:0000256" key="18">
    <source>
        <dbReference type="ARBA" id="ARBA00047025"/>
    </source>
</evidence>
<keyword evidence="7" id="KW-0677">Repeat</keyword>
<keyword evidence="6 19" id="KW-0812">Transmembrane</keyword>
<evidence type="ECO:0000256" key="4">
    <source>
        <dbReference type="ARBA" id="ARBA00022461"/>
    </source>
</evidence>
<organism evidence="22 23">
    <name type="scientific">Nyctibius bracteatus</name>
    <name type="common">Rufous potoo</name>
    <dbReference type="NCBI Taxonomy" id="48426"/>
    <lineage>
        <taxon>Eukaryota</taxon>
        <taxon>Metazoa</taxon>
        <taxon>Chordata</taxon>
        <taxon>Craniata</taxon>
        <taxon>Vertebrata</taxon>
        <taxon>Euteleostomi</taxon>
        <taxon>Archelosauria</taxon>
        <taxon>Archosauria</taxon>
        <taxon>Dinosauria</taxon>
        <taxon>Saurischia</taxon>
        <taxon>Theropoda</taxon>
        <taxon>Coelurosauria</taxon>
        <taxon>Aves</taxon>
        <taxon>Neognathae</taxon>
        <taxon>Neoaves</taxon>
        <taxon>Strisores</taxon>
        <taxon>Caprimulgiformes</taxon>
        <taxon>Nyctibiidae</taxon>
        <taxon>Nyctibius</taxon>
    </lineage>
</organism>
<keyword evidence="5" id="KW-1003">Cell membrane</keyword>
<evidence type="ECO:0000256" key="13">
    <source>
        <dbReference type="ARBA" id="ARBA00023157"/>
    </source>
</evidence>
<feature type="transmembrane region" description="Helical" evidence="19">
    <location>
        <begin position="330"/>
        <end position="353"/>
    </location>
</feature>
<reference evidence="22 23" key="1">
    <citation type="submission" date="2019-09" db="EMBL/GenBank/DDBJ databases">
        <title>Bird 10,000 Genomes (B10K) Project - Family phase.</title>
        <authorList>
            <person name="Zhang G."/>
        </authorList>
    </citation>
    <scope>NUCLEOTIDE SEQUENCE [LARGE SCALE GENOMIC DNA]</scope>
    <source>
        <strain evidence="22">B10K-CU-031-10</strain>
        <tissue evidence="22">Muscle</tissue>
    </source>
</reference>
<keyword evidence="10 19" id="KW-0915">Sodium</keyword>
<keyword evidence="14" id="KW-0325">Glycoprotein</keyword>
<comment type="subunit">
    <text evidence="18">The channel consists of an ion conducting pore forming alpha-subunit regulated by one or more associated auxiliary subunits SCN1B, SCN2B and SCN3B; electrophysiological properties may vary depending on the type of the associated beta subunits. Found in a number of complexes with PRX, DYNLT1 and PDZD2. Interacts with proteins such as FSTL1, PRX, DYNLT1, PDZD2, S100A10 and many others. Interacts with NEDD4 and NEDD4L.</text>
</comment>
<dbReference type="InterPro" id="IPR058542">
    <property type="entry name" value="IQ_SCN5A_C"/>
</dbReference>
<dbReference type="InterPro" id="IPR005821">
    <property type="entry name" value="Ion_trans_dom"/>
</dbReference>
<keyword evidence="3 19" id="KW-0813">Transport</keyword>
<comment type="similarity">
    <text evidence="2">Belongs to the sodium channel (TC 1.A.1.10) family. Nav1.8/SCN10A subfamily.</text>
</comment>
<dbReference type="Gene3D" id="1.10.238.10">
    <property type="entry name" value="EF-hand"/>
    <property type="match status" value="1"/>
</dbReference>
<dbReference type="PANTHER" id="PTHR10037:SF208">
    <property type="entry name" value="SODIUM CHANNEL PROTEIN TYPE 10 SUBUNIT ALPHA"/>
    <property type="match status" value="1"/>
</dbReference>
<keyword evidence="23" id="KW-1185">Reference proteome</keyword>
<comment type="caution">
    <text evidence="19">Lacks conserved residue(s) required for the propagation of feature annotation.</text>
</comment>
<protein>
    <recommendedName>
        <fullName evidence="19">Sodium channel protein</fullName>
    </recommendedName>
</protein>
<dbReference type="InterPro" id="IPR044564">
    <property type="entry name" value="Na_chnl_inactivation_gate"/>
</dbReference>
<dbReference type="AlphaFoldDB" id="A0A7K8SYC1"/>
<dbReference type="CDD" id="cd13433">
    <property type="entry name" value="Na_channel_gate"/>
    <property type="match status" value="1"/>
</dbReference>
<evidence type="ECO:0000256" key="15">
    <source>
        <dbReference type="ARBA" id="ARBA00023201"/>
    </source>
</evidence>
<evidence type="ECO:0000256" key="1">
    <source>
        <dbReference type="ARBA" id="ARBA00004651"/>
    </source>
</evidence>
<feature type="transmembrane region" description="Helical" evidence="19">
    <location>
        <begin position="32"/>
        <end position="55"/>
    </location>
</feature>
<dbReference type="GO" id="GO:0086010">
    <property type="term" value="P:membrane depolarization during action potential"/>
    <property type="evidence" value="ECO:0007669"/>
    <property type="project" value="TreeGrafter"/>
</dbReference>
<dbReference type="Gene3D" id="1.20.5.1190">
    <property type="entry name" value="iswi atpase"/>
    <property type="match status" value="1"/>
</dbReference>
<feature type="domain" description="Ion transport" evidence="20">
    <location>
        <begin position="2"/>
        <end position="64"/>
    </location>
</feature>
<feature type="non-terminal residue" evidence="22">
    <location>
        <position position="570"/>
    </location>
</feature>
<keyword evidence="9 19" id="KW-1133">Transmembrane helix</keyword>
<evidence type="ECO:0000256" key="7">
    <source>
        <dbReference type="ARBA" id="ARBA00022737"/>
    </source>
</evidence>
<sequence length="570" mass="64838">ATFKGWMDIMYAAVDSRRINEQPKFEAFLAMYTYFVIFIIFGSFFMLNLFIGVVISNFNQQRKKISGKDLFLTEEQKKYYNALKKLGSKKPQKPIPRPLNAFQGLLFDIVSHKAFDITIVAFICLNMVVMMAENSQNGIKDVLNKINSFFVAVFTGECVIKILALRHYFFTSGWNIFDLAVVVLSIVSIGLSEAFQSLFSPTLLRIFRLARIGRILRLIRKARGIRTLLFALLMSLPALFNVGLLLFLVMFIYAIVGMTNFACLGWEGGIDNLFNFQTFDSSILCLFQITTSAGWDGLLVPVLKGSDSCAPNLNLTDEQKKNCTNKEVGILFFVSYVIISFLIVVNMYIAVILENFSVATEESTDPLCEDDFDMFYETWGKFDPQATQFIEYSALSDFADALAEPLRIPKPNKIQLISMDLPIVSGDKIHCLDILLAFTKRVLGESGDMDGLELHMEEKFMAANPSKISYKPITTTLKRKQEEVSALTIQRAFRRYLKQHSFKNKSFLYRHKHYNSAVFEEEAREKESLIASMLNENNGRKLDKSRTTSSISLPLFYDGIAETDSHHVDI</sequence>
<evidence type="ECO:0000256" key="2">
    <source>
        <dbReference type="ARBA" id="ARBA00006764"/>
    </source>
</evidence>
<dbReference type="FunFam" id="1.20.120.350:FF:000065">
    <property type="entry name" value="Sodium channel protein"/>
    <property type="match status" value="1"/>
</dbReference>
<evidence type="ECO:0000256" key="11">
    <source>
        <dbReference type="ARBA" id="ARBA00023065"/>
    </source>
</evidence>
<dbReference type="GO" id="GO:0005248">
    <property type="term" value="F:voltage-gated sodium channel activity"/>
    <property type="evidence" value="ECO:0007669"/>
    <property type="project" value="InterPro"/>
</dbReference>
<dbReference type="PRINTS" id="PR00170">
    <property type="entry name" value="NACHANNEL"/>
</dbReference>
<keyword evidence="13" id="KW-1015">Disulfide bond</keyword>
<dbReference type="EMBL" id="VWZB01000256">
    <property type="protein sequence ID" value="NXF34312.1"/>
    <property type="molecule type" value="Genomic_DNA"/>
</dbReference>
<evidence type="ECO:0000256" key="14">
    <source>
        <dbReference type="ARBA" id="ARBA00023180"/>
    </source>
</evidence>
<evidence type="ECO:0000256" key="17">
    <source>
        <dbReference type="ARBA" id="ARBA00025291"/>
    </source>
</evidence>
<evidence type="ECO:0000256" key="8">
    <source>
        <dbReference type="ARBA" id="ARBA00022882"/>
    </source>
</evidence>
<comment type="function">
    <text evidence="17">Tetrodotoxin-resistant channel that mediates the voltage-dependent sodium ion permeability of excitable membranes. Assuming opened or closed conformations in response to the voltage difference across the membrane, the protein forms a sodium-selective channel through which sodium ions may pass in accordance with their electrochemical gradient. Plays a role in neuropathic pain mechanisms.</text>
</comment>
<keyword evidence="4 19" id="KW-0894">Sodium channel</keyword>
<dbReference type="Gene3D" id="1.20.120.350">
    <property type="entry name" value="Voltage-gated potassium channels. Chain C"/>
    <property type="match status" value="1"/>
</dbReference>
<evidence type="ECO:0000256" key="12">
    <source>
        <dbReference type="ARBA" id="ARBA00023136"/>
    </source>
</evidence>
<dbReference type="FunFam" id="1.10.287.70:FF:000001">
    <property type="entry name" value="Sodium channel protein"/>
    <property type="match status" value="1"/>
</dbReference>
<name>A0A7K8SYC1_9AVES</name>
<evidence type="ECO:0000256" key="3">
    <source>
        <dbReference type="ARBA" id="ARBA00022448"/>
    </source>
</evidence>
<keyword evidence="16 19" id="KW-0407">Ion channel</keyword>
<dbReference type="Gene3D" id="1.10.287.70">
    <property type="match status" value="2"/>
</dbReference>
<comment type="caution">
    <text evidence="22">The sequence shown here is derived from an EMBL/GenBank/DDBJ whole genome shotgun (WGS) entry which is preliminary data.</text>
</comment>
<evidence type="ECO:0000256" key="19">
    <source>
        <dbReference type="RuleBase" id="RU361132"/>
    </source>
</evidence>
<evidence type="ECO:0000256" key="16">
    <source>
        <dbReference type="ARBA" id="ARBA00023303"/>
    </source>
</evidence>
<comment type="function">
    <text evidence="19">Mediates the voltage-dependent sodium ion permeability of excitable membranes. Assuming opened or closed conformations in response to the voltage difference across the membrane, the protein forms a sodium-selective channel through which Na(+) ions may pass in accordance with their electrochemical gradient.</text>
</comment>
<evidence type="ECO:0000256" key="10">
    <source>
        <dbReference type="ARBA" id="ARBA00023053"/>
    </source>
</evidence>
<evidence type="ECO:0000256" key="9">
    <source>
        <dbReference type="ARBA" id="ARBA00022989"/>
    </source>
</evidence>
<dbReference type="Proteomes" id="UP000538472">
    <property type="component" value="Unassembled WGS sequence"/>
</dbReference>
<dbReference type="InterPro" id="IPR001696">
    <property type="entry name" value="Na_channel_asu"/>
</dbReference>
<feature type="domain" description="Ion transport" evidence="20">
    <location>
        <begin position="112"/>
        <end position="363"/>
    </location>
</feature>
<gene>
    <name evidence="22" type="primary">Scn5a_0</name>
    <name evidence="22" type="ORF">NYCBRA_R07649</name>
</gene>
<dbReference type="Pfam" id="PF24609">
    <property type="entry name" value="IQ_SCN5A_C"/>
    <property type="match status" value="1"/>
</dbReference>
<keyword evidence="8 19" id="KW-0851">Voltage-gated channel</keyword>
<evidence type="ECO:0000259" key="21">
    <source>
        <dbReference type="Pfam" id="PF24609"/>
    </source>
</evidence>
<comment type="subcellular location">
    <subcellularLocation>
        <location evidence="1 19">Cell membrane</location>
        <topology evidence="1 19">Multi-pass membrane protein</topology>
    </subcellularLocation>
</comment>
<evidence type="ECO:0000259" key="20">
    <source>
        <dbReference type="Pfam" id="PF00520"/>
    </source>
</evidence>
<feature type="transmembrane region" description="Helical" evidence="19">
    <location>
        <begin position="181"/>
        <end position="207"/>
    </location>
</feature>
<evidence type="ECO:0000256" key="6">
    <source>
        <dbReference type="ARBA" id="ARBA00022692"/>
    </source>
</evidence>
<dbReference type="GO" id="GO:0019228">
    <property type="term" value="P:neuronal action potential"/>
    <property type="evidence" value="ECO:0007669"/>
    <property type="project" value="TreeGrafter"/>
</dbReference>
<evidence type="ECO:0000313" key="23">
    <source>
        <dbReference type="Proteomes" id="UP000538472"/>
    </source>
</evidence>
<keyword evidence="11 19" id="KW-0406">Ion transport</keyword>
<dbReference type="InterPro" id="IPR043203">
    <property type="entry name" value="VGCC_Ca_Na"/>
</dbReference>
<dbReference type="InterPro" id="IPR027359">
    <property type="entry name" value="Volt_channel_dom_sf"/>
</dbReference>
<keyword evidence="15 19" id="KW-0739">Sodium transport</keyword>
<feature type="transmembrane region" description="Helical" evidence="19">
    <location>
        <begin position="228"/>
        <end position="256"/>
    </location>
</feature>
<feature type="transmembrane region" description="Helical" evidence="19">
    <location>
        <begin position="149"/>
        <end position="169"/>
    </location>
</feature>
<accession>A0A7K8SYC1</accession>
<proteinExistence type="inferred from homology"/>
<feature type="domain" description="SCN5A-like C-terminal IQ motif" evidence="21">
    <location>
        <begin position="475"/>
        <end position="508"/>
    </location>
</feature>
<feature type="non-terminal residue" evidence="22">
    <location>
        <position position="1"/>
    </location>
</feature>
<evidence type="ECO:0000313" key="22">
    <source>
        <dbReference type="EMBL" id="NXF34312.1"/>
    </source>
</evidence>
<dbReference type="PANTHER" id="PTHR10037">
    <property type="entry name" value="VOLTAGE-GATED CATION CHANNEL CALCIUM AND SODIUM"/>
    <property type="match status" value="1"/>
</dbReference>
<dbReference type="GO" id="GO:0001518">
    <property type="term" value="C:voltage-gated sodium channel complex"/>
    <property type="evidence" value="ECO:0007669"/>
    <property type="project" value="UniProtKB-UniRule"/>
</dbReference>
<keyword evidence="12 19" id="KW-0472">Membrane</keyword>
<dbReference type="Pfam" id="PF00520">
    <property type="entry name" value="Ion_trans"/>
    <property type="match status" value="2"/>
</dbReference>